<dbReference type="EMBL" id="FPBF01000006">
    <property type="protein sequence ID" value="SFU10429.1"/>
    <property type="molecule type" value="Genomic_DNA"/>
</dbReference>
<dbReference type="Pfam" id="PF13563">
    <property type="entry name" value="2_5_RNA_ligase2"/>
    <property type="match status" value="1"/>
</dbReference>
<proteinExistence type="predicted"/>
<dbReference type="GO" id="GO:0016874">
    <property type="term" value="F:ligase activity"/>
    <property type="evidence" value="ECO:0007669"/>
    <property type="project" value="UniProtKB-KW"/>
</dbReference>
<evidence type="ECO:0000313" key="2">
    <source>
        <dbReference type="Proteomes" id="UP000199673"/>
    </source>
</evidence>
<sequence>MMKVMQKYFLAIVPEGKFQEQVTQLKWDIREKFQSKYALKSPAHITVKMPFSYNEAKEEKLFEKLQGFIAGHRPMTMNIAGVKTFGSRVIYLGVEAGQDLFDFQSDLKTFCKRELNLVDELSDRNFHPHMTIAFKDIKKTQFQNILEFATEARLTKDMSVNEIVLLKKVAASWVSHKKLSLKDV</sequence>
<dbReference type="Proteomes" id="UP000199673">
    <property type="component" value="Unassembled WGS sequence"/>
</dbReference>
<dbReference type="STRING" id="305507.SAMN04489724_4002"/>
<dbReference type="AlphaFoldDB" id="A0A1I7DFH5"/>
<dbReference type="PANTHER" id="PTHR40037:SF1">
    <property type="entry name" value="PHOSPHOESTERASE SAOUHSC_00951-RELATED"/>
    <property type="match status" value="1"/>
</dbReference>
<name>A0A1I7DFH5_9BACT</name>
<dbReference type="SUPFAM" id="SSF55144">
    <property type="entry name" value="LigT-like"/>
    <property type="match status" value="1"/>
</dbReference>
<organism evidence="1 2">
    <name type="scientific">Algoriphagus locisalis</name>
    <dbReference type="NCBI Taxonomy" id="305507"/>
    <lineage>
        <taxon>Bacteria</taxon>
        <taxon>Pseudomonadati</taxon>
        <taxon>Bacteroidota</taxon>
        <taxon>Cytophagia</taxon>
        <taxon>Cytophagales</taxon>
        <taxon>Cyclobacteriaceae</taxon>
        <taxon>Algoriphagus</taxon>
    </lineage>
</organism>
<reference evidence="2" key="1">
    <citation type="submission" date="2016-10" db="EMBL/GenBank/DDBJ databases">
        <authorList>
            <person name="Varghese N."/>
            <person name="Submissions S."/>
        </authorList>
    </citation>
    <scope>NUCLEOTIDE SEQUENCE [LARGE SCALE GENOMIC DNA]</scope>
    <source>
        <strain evidence="2">DSM 23445</strain>
    </source>
</reference>
<dbReference type="OrthoDB" id="1951600at2"/>
<dbReference type="InterPro" id="IPR050580">
    <property type="entry name" value="2H_phosphoesterase_YjcG-like"/>
</dbReference>
<evidence type="ECO:0000313" key="1">
    <source>
        <dbReference type="EMBL" id="SFU10429.1"/>
    </source>
</evidence>
<dbReference type="Gene3D" id="3.90.1140.10">
    <property type="entry name" value="Cyclic phosphodiesterase"/>
    <property type="match status" value="1"/>
</dbReference>
<keyword evidence="2" id="KW-1185">Reference proteome</keyword>
<gene>
    <name evidence="1" type="ORF">SAMN04489724_4002</name>
</gene>
<dbReference type="PANTHER" id="PTHR40037">
    <property type="entry name" value="PHOSPHOESTERASE YJCG-RELATED"/>
    <property type="match status" value="1"/>
</dbReference>
<dbReference type="InterPro" id="IPR009097">
    <property type="entry name" value="Cyclic_Pdiesterase"/>
</dbReference>
<protein>
    <submittedName>
        <fullName evidence="1">2'-5' RNA ligase</fullName>
    </submittedName>
</protein>
<accession>A0A1I7DFH5</accession>
<keyword evidence="1" id="KW-0436">Ligase</keyword>